<protein>
    <submittedName>
        <fullName evidence="1">Uncharacterized protein</fullName>
    </submittedName>
</protein>
<accession>A0A323TLN5</accession>
<proteinExistence type="predicted"/>
<dbReference type="AlphaFoldDB" id="A0A323TLN5"/>
<organism evidence="1 2">
    <name type="scientific">Salipaludibacillus keqinensis</name>
    <dbReference type="NCBI Taxonomy" id="2045207"/>
    <lineage>
        <taxon>Bacteria</taxon>
        <taxon>Bacillati</taxon>
        <taxon>Bacillota</taxon>
        <taxon>Bacilli</taxon>
        <taxon>Bacillales</taxon>
        <taxon>Bacillaceae</taxon>
    </lineage>
</organism>
<dbReference type="EMBL" id="PDOD01000001">
    <property type="protein sequence ID" value="PYZ95016.1"/>
    <property type="molecule type" value="Genomic_DNA"/>
</dbReference>
<reference evidence="1 2" key="1">
    <citation type="submission" date="2017-10" db="EMBL/GenBank/DDBJ databases">
        <title>Bacillus sp. nov., a halophilic bacterium isolated from a Keqin Lake.</title>
        <authorList>
            <person name="Wang H."/>
        </authorList>
    </citation>
    <scope>NUCLEOTIDE SEQUENCE [LARGE SCALE GENOMIC DNA]</scope>
    <source>
        <strain evidence="1 2">KQ-12</strain>
    </source>
</reference>
<name>A0A323TLN5_9BACI</name>
<keyword evidence="2" id="KW-1185">Reference proteome</keyword>
<sequence>MKSVVYLTGSTYYYDDNVSIVRIVRILQVNSTIITYRKLHNLENINFLFPICAVYKWLQRLENQKK</sequence>
<evidence type="ECO:0000313" key="1">
    <source>
        <dbReference type="EMBL" id="PYZ95016.1"/>
    </source>
</evidence>
<evidence type="ECO:0000313" key="2">
    <source>
        <dbReference type="Proteomes" id="UP000248214"/>
    </source>
</evidence>
<comment type="caution">
    <text evidence="1">The sequence shown here is derived from an EMBL/GenBank/DDBJ whole genome shotgun (WGS) entry which is preliminary data.</text>
</comment>
<dbReference type="Proteomes" id="UP000248214">
    <property type="component" value="Unassembled WGS sequence"/>
</dbReference>
<gene>
    <name evidence="1" type="ORF">CR194_05735</name>
</gene>